<dbReference type="Pfam" id="PF01979">
    <property type="entry name" value="Amidohydro_1"/>
    <property type="match status" value="1"/>
</dbReference>
<dbReference type="Pfam" id="PF13382">
    <property type="entry name" value="Adenine_deam_C"/>
    <property type="match status" value="1"/>
</dbReference>
<dbReference type="GO" id="GO:0006146">
    <property type="term" value="P:adenine catabolic process"/>
    <property type="evidence" value="ECO:0007669"/>
    <property type="project" value="InterPro"/>
</dbReference>
<dbReference type="EC" id="3.5.4.2" evidence="2 6"/>
<dbReference type="InterPro" id="IPR006680">
    <property type="entry name" value="Amidohydro-rel"/>
</dbReference>
<keyword evidence="3 6" id="KW-0378">Hydrolase</keyword>
<dbReference type="InterPro" id="IPR032466">
    <property type="entry name" value="Metal_Hydrolase"/>
</dbReference>
<sequence>MNCNRTLGERILAASGASKASLVLKHARVVNVFTETLEEADVAIEGGFIVGVGSYDGAEEVDLGGMILCPGFMDGHIHLESSMVSPGDFCRAVLPHGTTAVITDPHEIANVAGTAGIRYMMEATENLDLDVFFMLPSCVPSTGLDESGAVLDAAALEPFYKSERVLGLAELMNSYGTVKADAGILEKVGAALASGKLVDGHAPFLGGTGLNAYVTAGVTSDHECSDIGEAREKYARGQWIMVREGTAAKNLEALMPLFEAPYYQRSMLVTDDKHPGDLIRYGHIDYIIRSAVKRGADPVRAIKMGSFNTASYFGIKNRGAVAPGYLADLVLLKDLESFEVLRVWKAGKVVAENGVCLAEPVEEKNWDDNIKDRVFHSFHMEEIKEEHLVIPELADGGAGKTLRVIGLMPDQLITTEMLVPYAPDASGEMQPVEAGCLAPGVDIGKDIVKLAVFERHHHTGHVGLGFLGGYGLKKGAVASSIAHDSHNLIIAGTNDADMVLAGNCVRKNRGGLAVVVDGKLIGELPLPIGGLMTGASADEVEKTLEYLKGELRKLGIPETVDPFMTLGFVSLPVIPKLRLNTYGVIDVDSQSVVPAVF</sequence>
<name>G5IIG2_9FIRM</name>
<proteinExistence type="inferred from homology"/>
<keyword evidence="10" id="KW-1185">Reference proteome</keyword>
<comment type="catalytic activity">
    <reaction evidence="5 6">
        <text>adenine + H2O + H(+) = hypoxanthine + NH4(+)</text>
        <dbReference type="Rhea" id="RHEA:23688"/>
        <dbReference type="ChEBI" id="CHEBI:15377"/>
        <dbReference type="ChEBI" id="CHEBI:15378"/>
        <dbReference type="ChEBI" id="CHEBI:16708"/>
        <dbReference type="ChEBI" id="CHEBI:17368"/>
        <dbReference type="ChEBI" id="CHEBI:28938"/>
        <dbReference type="EC" id="3.5.4.2"/>
    </reaction>
</comment>
<evidence type="ECO:0000259" key="8">
    <source>
        <dbReference type="Pfam" id="PF13382"/>
    </source>
</evidence>
<evidence type="ECO:0000313" key="10">
    <source>
        <dbReference type="Proteomes" id="UP000005384"/>
    </source>
</evidence>
<evidence type="ECO:0000256" key="5">
    <source>
        <dbReference type="ARBA" id="ARBA00047720"/>
    </source>
</evidence>
<protein>
    <recommendedName>
        <fullName evidence="2 6">Adenine deaminase</fullName>
        <shortName evidence="6">Adenase</shortName>
        <shortName evidence="6">Adenine aminase</shortName>
        <ecNumber evidence="2 6">3.5.4.2</ecNumber>
    </recommendedName>
</protein>
<feature type="domain" description="Amidohydrolase-related" evidence="7">
    <location>
        <begin position="67"/>
        <end position="350"/>
    </location>
</feature>
<evidence type="ECO:0000256" key="1">
    <source>
        <dbReference type="ARBA" id="ARBA00006773"/>
    </source>
</evidence>
<dbReference type="Gene3D" id="2.30.40.10">
    <property type="entry name" value="Urease, subunit C, domain 1"/>
    <property type="match status" value="1"/>
</dbReference>
<dbReference type="SUPFAM" id="SSF51338">
    <property type="entry name" value="Composite domain of metallo-dependent hydrolases"/>
    <property type="match status" value="1"/>
</dbReference>
<evidence type="ECO:0000256" key="2">
    <source>
        <dbReference type="ARBA" id="ARBA00012782"/>
    </source>
</evidence>
<feature type="domain" description="Adenine deaminase C-terminal" evidence="8">
    <location>
        <begin position="431"/>
        <end position="590"/>
    </location>
</feature>
<dbReference type="InterPro" id="IPR026912">
    <property type="entry name" value="Adenine_deam_C"/>
</dbReference>
<dbReference type="NCBIfam" id="TIGR01178">
    <property type="entry name" value="ade"/>
    <property type="match status" value="1"/>
</dbReference>
<reference evidence="9 10" key="1">
    <citation type="submission" date="2011-08" db="EMBL/GenBank/DDBJ databases">
        <title>The Genome Sequence of Clostridium hathewayi WAL-18680.</title>
        <authorList>
            <consortium name="The Broad Institute Genome Sequencing Platform"/>
            <person name="Earl A."/>
            <person name="Ward D."/>
            <person name="Feldgarden M."/>
            <person name="Gevers D."/>
            <person name="Finegold S.M."/>
            <person name="Summanen P.H."/>
            <person name="Molitoris D.R."/>
            <person name="Song M."/>
            <person name="Daigneault M."/>
            <person name="Allen-Vercoe E."/>
            <person name="Young S.K."/>
            <person name="Zeng Q."/>
            <person name="Gargeya S."/>
            <person name="Fitzgerald M."/>
            <person name="Haas B."/>
            <person name="Abouelleil A."/>
            <person name="Alvarado L."/>
            <person name="Arachchi H.M."/>
            <person name="Berlin A."/>
            <person name="Brown A."/>
            <person name="Chapman S.B."/>
            <person name="Chen Z."/>
            <person name="Dunbar C."/>
            <person name="Freedman E."/>
            <person name="Gearin G."/>
            <person name="Gellesch M."/>
            <person name="Goldberg J."/>
            <person name="Griggs A."/>
            <person name="Gujja S."/>
            <person name="Heiman D."/>
            <person name="Howarth C."/>
            <person name="Larson L."/>
            <person name="Lui A."/>
            <person name="MacDonald P.J.P."/>
            <person name="Montmayeur A."/>
            <person name="Murphy C."/>
            <person name="Neiman D."/>
            <person name="Pearson M."/>
            <person name="Priest M."/>
            <person name="Roberts A."/>
            <person name="Saif S."/>
            <person name="Shea T."/>
            <person name="Shenoy N."/>
            <person name="Sisk P."/>
            <person name="Stolte C."/>
            <person name="Sykes S."/>
            <person name="Wortman J."/>
            <person name="Nusbaum C."/>
            <person name="Birren B."/>
        </authorList>
    </citation>
    <scope>NUCLEOTIDE SEQUENCE [LARGE SCALE GENOMIC DNA]</scope>
    <source>
        <strain evidence="9 10">WAL-18680</strain>
    </source>
</reference>
<dbReference type="Proteomes" id="UP000005384">
    <property type="component" value="Unassembled WGS sequence"/>
</dbReference>
<dbReference type="AlphaFoldDB" id="G5IIG2"/>
<comment type="cofactor">
    <cofactor evidence="6">
        <name>Mn(2+)</name>
        <dbReference type="ChEBI" id="CHEBI:29035"/>
    </cofactor>
</comment>
<dbReference type="HAMAP" id="MF_01518">
    <property type="entry name" value="Adenine_deamin"/>
    <property type="match status" value="1"/>
</dbReference>
<dbReference type="GO" id="GO:0000034">
    <property type="term" value="F:adenine deaminase activity"/>
    <property type="evidence" value="ECO:0007669"/>
    <property type="project" value="UniProtKB-UniRule"/>
</dbReference>
<dbReference type="CDD" id="cd01295">
    <property type="entry name" value="AdeC"/>
    <property type="match status" value="1"/>
</dbReference>
<evidence type="ECO:0000256" key="4">
    <source>
        <dbReference type="ARBA" id="ARBA00023211"/>
    </source>
</evidence>
<dbReference type="PANTHER" id="PTHR11113">
    <property type="entry name" value="N-ACETYLGLUCOSAMINE-6-PHOSPHATE DEACETYLASE"/>
    <property type="match status" value="1"/>
</dbReference>
<dbReference type="HOGENOM" id="CLU_027935_0_0_9"/>
<evidence type="ECO:0000256" key="3">
    <source>
        <dbReference type="ARBA" id="ARBA00022801"/>
    </source>
</evidence>
<evidence type="ECO:0000313" key="9">
    <source>
        <dbReference type="EMBL" id="EHI58597.1"/>
    </source>
</evidence>
<dbReference type="SUPFAM" id="SSF51556">
    <property type="entry name" value="Metallo-dependent hydrolases"/>
    <property type="match status" value="1"/>
</dbReference>
<dbReference type="OrthoDB" id="9775607at2"/>
<accession>G5IIG2</accession>
<dbReference type="PANTHER" id="PTHR11113:SF2">
    <property type="entry name" value="ADENINE DEAMINASE"/>
    <property type="match status" value="1"/>
</dbReference>
<dbReference type="PATRIC" id="fig|742737.3.peg.3267"/>
<comment type="caution">
    <text evidence="9">The sequence shown here is derived from an EMBL/GenBank/DDBJ whole genome shotgun (WGS) entry which is preliminary data.</text>
</comment>
<gene>
    <name evidence="6" type="primary">ade</name>
    <name evidence="9" type="ORF">HMPREF9473_03290</name>
</gene>
<keyword evidence="4 6" id="KW-0464">Manganese</keyword>
<comment type="similarity">
    <text evidence="1 6">Belongs to the metallo-dependent hydrolases superfamily. Adenine deaminase family.</text>
</comment>
<evidence type="ECO:0000256" key="6">
    <source>
        <dbReference type="HAMAP-Rule" id="MF_01518"/>
    </source>
</evidence>
<dbReference type="RefSeq" id="WP_006781269.1">
    <property type="nucleotide sequence ID" value="NZ_CP040506.1"/>
</dbReference>
<dbReference type="EMBL" id="ADLN01000092">
    <property type="protein sequence ID" value="EHI58597.1"/>
    <property type="molecule type" value="Genomic_DNA"/>
</dbReference>
<evidence type="ECO:0000259" key="7">
    <source>
        <dbReference type="Pfam" id="PF01979"/>
    </source>
</evidence>
<dbReference type="InterPro" id="IPR011059">
    <property type="entry name" value="Metal-dep_hydrolase_composite"/>
</dbReference>
<dbReference type="InterPro" id="IPR006679">
    <property type="entry name" value="Adenine_deam"/>
</dbReference>
<organism evidence="9 10">
    <name type="scientific">Hungatella hathewayi WAL-18680</name>
    <dbReference type="NCBI Taxonomy" id="742737"/>
    <lineage>
        <taxon>Bacteria</taxon>
        <taxon>Bacillati</taxon>
        <taxon>Bacillota</taxon>
        <taxon>Clostridia</taxon>
        <taxon>Lachnospirales</taxon>
        <taxon>Lachnospiraceae</taxon>
        <taxon>Hungatella</taxon>
    </lineage>
</organism>
<dbReference type="Gene3D" id="3.20.20.140">
    <property type="entry name" value="Metal-dependent hydrolases"/>
    <property type="match status" value="1"/>
</dbReference>